<evidence type="ECO:0000313" key="3">
    <source>
        <dbReference type="Proteomes" id="UP000012062"/>
    </source>
</evidence>
<dbReference type="AlphaFoldDB" id="M5EVC5"/>
<comment type="caution">
    <text evidence="2">The sequence shown here is derived from an EMBL/GenBank/DDBJ whole genome shotgun (WGS) entry which is preliminary data.</text>
</comment>
<sequence>MLWLGVVLQVVAGAMVVAGFGTAVARLSLSASVRR</sequence>
<keyword evidence="1" id="KW-0472">Membrane</keyword>
<keyword evidence="1" id="KW-1133">Transmembrane helix</keyword>
<evidence type="ECO:0000313" key="2">
    <source>
        <dbReference type="EMBL" id="CCV07853.1"/>
    </source>
</evidence>
<gene>
    <name evidence="2" type="ORF">MESS2_650078</name>
</gene>
<accession>M5EVC5</accession>
<protein>
    <submittedName>
        <fullName evidence="2">Uncharacterized protein</fullName>
    </submittedName>
</protein>
<dbReference type="Proteomes" id="UP000012062">
    <property type="component" value="Unassembled WGS sequence"/>
</dbReference>
<dbReference type="EMBL" id="CAUM01000134">
    <property type="protein sequence ID" value="CCV07853.1"/>
    <property type="molecule type" value="Genomic_DNA"/>
</dbReference>
<organism evidence="2 3">
    <name type="scientific">Mesorhizobium metallidurans STM 2683</name>
    <dbReference type="NCBI Taxonomy" id="1297569"/>
    <lineage>
        <taxon>Bacteria</taxon>
        <taxon>Pseudomonadati</taxon>
        <taxon>Pseudomonadota</taxon>
        <taxon>Alphaproteobacteria</taxon>
        <taxon>Hyphomicrobiales</taxon>
        <taxon>Phyllobacteriaceae</taxon>
        <taxon>Mesorhizobium</taxon>
    </lineage>
</organism>
<reference evidence="2 3" key="1">
    <citation type="submission" date="2013-02" db="EMBL/GenBank/DDBJ databases">
        <authorList>
            <person name="Genoscope - CEA"/>
        </authorList>
    </citation>
    <scope>NUCLEOTIDE SEQUENCE [LARGE SCALE GENOMIC DNA]</scope>
    <source>
        <strain evidence="2 3">STM 2683</strain>
    </source>
</reference>
<evidence type="ECO:0000256" key="1">
    <source>
        <dbReference type="SAM" id="Phobius"/>
    </source>
</evidence>
<feature type="transmembrane region" description="Helical" evidence="1">
    <location>
        <begin position="6"/>
        <end position="29"/>
    </location>
</feature>
<proteinExistence type="predicted"/>
<name>M5EVC5_9HYPH</name>
<keyword evidence="3" id="KW-1185">Reference proteome</keyword>
<keyword evidence="1" id="KW-0812">Transmembrane</keyword>